<sequence length="488" mass="53641">MTGLSNATLHTLPPEVLTPAYNRKEVSAGIAHIGVGNFHRAHQALYIDRLLGAAGQSSWGILGAGIRHGRREEVRADAFRRQDGLFSLTEFAPDESRTIRVIGSIVDYVSCVDGYEAIIDRLAAPEIRIVSLTITEGGYFVDSEGRFQVDDPFIAEDLKRDIPQSAFGLVTEALRRRREAGAGPFTVLSCDNLQHNGRVAETAFCGFAEARDASLAAWIRGNVSFPSCMVDRIVPSVSDDDIRRLNKASGIDDLMPVYSEDFIQWVVEDKFCAGRPEFETAGVQLTGNVEPYEQVKLRMLNAGHSILAFSGLMMGYRKVDEAMSDNGIVSLLENFLNEDVAPLLSPPEDVNLSSYAAQVLHRFRNHAVGDQLERIASDSFSKLPVFLSETVTELLKTGRDIHRVAFALACWAECEAGKDGKGAVIKLSEPAATDKERSVFHDSNLLAVLDLPIFSGWGIETNKGFRDAFERYRSDLRTKGPAEVIATL</sequence>
<comment type="caution">
    <text evidence="5">The sequence shown here is derived from an EMBL/GenBank/DDBJ whole genome shotgun (WGS) entry which is preliminary data.</text>
</comment>
<dbReference type="SUPFAM" id="SSF48179">
    <property type="entry name" value="6-phosphogluconate dehydrogenase C-terminal domain-like"/>
    <property type="match status" value="1"/>
</dbReference>
<dbReference type="InterPro" id="IPR000669">
    <property type="entry name" value="Mannitol_DH"/>
</dbReference>
<dbReference type="PANTHER" id="PTHR43362:SF1">
    <property type="entry name" value="MANNITOL DEHYDROGENASE 2-RELATED"/>
    <property type="match status" value="1"/>
</dbReference>
<keyword evidence="2" id="KW-0520">NAD</keyword>
<keyword evidence="1" id="KW-0560">Oxidoreductase</keyword>
<organism evidence="5 6">
    <name type="scientific">Acetobacter musti</name>
    <dbReference type="NCBI Taxonomy" id="864732"/>
    <lineage>
        <taxon>Bacteria</taxon>
        <taxon>Pseudomonadati</taxon>
        <taxon>Pseudomonadota</taxon>
        <taxon>Alphaproteobacteria</taxon>
        <taxon>Acetobacterales</taxon>
        <taxon>Acetobacteraceae</taxon>
        <taxon>Acetobacter</taxon>
    </lineage>
</organism>
<evidence type="ECO:0000259" key="4">
    <source>
        <dbReference type="Pfam" id="PF08125"/>
    </source>
</evidence>
<feature type="domain" description="Mannitol dehydrogenase N-terminal" evidence="3">
    <location>
        <begin position="29"/>
        <end position="279"/>
    </location>
</feature>
<dbReference type="PRINTS" id="PR00084">
    <property type="entry name" value="MTLDHDRGNASE"/>
</dbReference>
<reference evidence="5 6" key="1">
    <citation type="journal article" date="2020" name="Int. J. Syst. Evol. Microbiol.">
        <title>Novel acetic acid bacteria from cider fermentations: Acetobacter conturbans sp. nov. and Acetobacter fallax sp. nov.</title>
        <authorList>
            <person name="Sombolestani A.S."/>
            <person name="Cleenwerck I."/>
            <person name="Cnockaert M."/>
            <person name="Borremans W."/>
            <person name="Wieme A.D."/>
            <person name="De Vuyst L."/>
            <person name="Vandamme P."/>
        </authorList>
    </citation>
    <scope>NUCLEOTIDE SEQUENCE [LARGE SCALE GENOMIC DNA]</scope>
    <source>
        <strain evidence="5 6">LMG 30640</strain>
    </source>
</reference>
<dbReference type="EMBL" id="WOTB01000015">
    <property type="protein sequence ID" value="NHN85404.1"/>
    <property type="molecule type" value="Genomic_DNA"/>
</dbReference>
<dbReference type="InterPro" id="IPR013328">
    <property type="entry name" value="6PGD_dom2"/>
</dbReference>
<gene>
    <name evidence="5" type="ORF">GOB93_12235</name>
</gene>
<evidence type="ECO:0000313" key="6">
    <source>
        <dbReference type="Proteomes" id="UP000635278"/>
    </source>
</evidence>
<feature type="domain" description="Mannitol dehydrogenase C-terminal" evidence="4">
    <location>
        <begin position="288"/>
        <end position="469"/>
    </location>
</feature>
<evidence type="ECO:0000259" key="3">
    <source>
        <dbReference type="Pfam" id="PF01232"/>
    </source>
</evidence>
<dbReference type="SUPFAM" id="SSF51735">
    <property type="entry name" value="NAD(P)-binding Rossmann-fold domains"/>
    <property type="match status" value="1"/>
</dbReference>
<dbReference type="InterPro" id="IPR013118">
    <property type="entry name" value="Mannitol_DH_C"/>
</dbReference>
<evidence type="ECO:0000256" key="2">
    <source>
        <dbReference type="ARBA" id="ARBA00023027"/>
    </source>
</evidence>
<proteinExistence type="predicted"/>
<dbReference type="Pfam" id="PF01232">
    <property type="entry name" value="Mannitol_dh"/>
    <property type="match status" value="1"/>
</dbReference>
<dbReference type="Proteomes" id="UP000635278">
    <property type="component" value="Unassembled WGS sequence"/>
</dbReference>
<dbReference type="InterPro" id="IPR050988">
    <property type="entry name" value="Mannitol_DH/Oxidoreductase"/>
</dbReference>
<name>A0ABX0JV57_9PROT</name>
<dbReference type="InterPro" id="IPR023027">
    <property type="entry name" value="Mannitol_DH_CS"/>
</dbReference>
<dbReference type="InterPro" id="IPR013131">
    <property type="entry name" value="Mannitol_DH_N"/>
</dbReference>
<dbReference type="PROSITE" id="PS00974">
    <property type="entry name" value="MANNITOL_DHGENASE"/>
    <property type="match status" value="1"/>
</dbReference>
<dbReference type="InterPro" id="IPR036291">
    <property type="entry name" value="NAD(P)-bd_dom_sf"/>
</dbReference>
<accession>A0ABX0JV57</accession>
<dbReference type="PANTHER" id="PTHR43362">
    <property type="entry name" value="MANNITOL DEHYDROGENASE DSF1-RELATED"/>
    <property type="match status" value="1"/>
</dbReference>
<evidence type="ECO:0000256" key="1">
    <source>
        <dbReference type="ARBA" id="ARBA00023002"/>
    </source>
</evidence>
<dbReference type="Pfam" id="PF08125">
    <property type="entry name" value="Mannitol_dh_C"/>
    <property type="match status" value="1"/>
</dbReference>
<dbReference type="Gene3D" id="1.10.1040.10">
    <property type="entry name" value="N-(1-d-carboxylethyl)-l-norvaline Dehydrogenase, domain 2"/>
    <property type="match status" value="1"/>
</dbReference>
<keyword evidence="6" id="KW-1185">Reference proteome</keyword>
<dbReference type="RefSeq" id="WP_173583790.1">
    <property type="nucleotide sequence ID" value="NZ_WOTB01000015.1"/>
</dbReference>
<protein>
    <submittedName>
        <fullName evidence="5">Mannitol dehydrogenase family protein</fullName>
    </submittedName>
</protein>
<evidence type="ECO:0000313" key="5">
    <source>
        <dbReference type="EMBL" id="NHN85404.1"/>
    </source>
</evidence>
<dbReference type="Gene3D" id="3.40.50.720">
    <property type="entry name" value="NAD(P)-binding Rossmann-like Domain"/>
    <property type="match status" value="1"/>
</dbReference>
<dbReference type="InterPro" id="IPR008927">
    <property type="entry name" value="6-PGluconate_DH-like_C_sf"/>
</dbReference>